<sequence>MNVMISISHPAWAHQFHHIIDILKKRGHKVKVLVIKKDKNWEILDQYGIEYTVVGEGTGNGKLEKAAILLVSTFRHWREAIKFKADVLIGRPSPMMAITAFLTGKKNIVYSDTERSVESLFFTKLFSYKILTPMMYRKDLGKKQMRVETFKELFYLHPNYFKPNPEDLKLVGLKPGEKFSYVRFVAWKASHDLGYKGFTNEQKMEIIKHLEKYGKVILSTEEDLPKEFDKYIKEVPHTKLHSIMSQAQLYVGEGLTMAFECNVMGVHAIFTSELSSGAGDEMEQKYELLYTIDNRESMVKDTKNNIDELLSKENIEEIGKEKLKRLLSDKKDFNEWWVDYLEKVV</sequence>
<dbReference type="AlphaFoldDB" id="A0A101HIU7"/>
<name>A0A101HIU7_9BACT</name>
<evidence type="ECO:0000313" key="1">
    <source>
        <dbReference type="EMBL" id="KUK77630.1"/>
    </source>
</evidence>
<dbReference type="PANTHER" id="PTHR39662:SF1">
    <property type="entry name" value="DUF354 DOMAIN-CONTAINING PROTEIN"/>
    <property type="match status" value="1"/>
</dbReference>
<comment type="caution">
    <text evidence="1">The sequence shown here is derived from an EMBL/GenBank/DDBJ whole genome shotgun (WGS) entry which is preliminary data.</text>
</comment>
<gene>
    <name evidence="1" type="ORF">XD93_0200</name>
</gene>
<evidence type="ECO:0008006" key="3">
    <source>
        <dbReference type="Google" id="ProtNLM"/>
    </source>
</evidence>
<dbReference type="EMBL" id="LGGO01000017">
    <property type="protein sequence ID" value="KUK77630.1"/>
    <property type="molecule type" value="Genomic_DNA"/>
</dbReference>
<dbReference type="PIRSF" id="PIRSF005357">
    <property type="entry name" value="UCP005357"/>
    <property type="match status" value="1"/>
</dbReference>
<organism evidence="1 2">
    <name type="scientific">candidate division WS6 bacterium 34_10</name>
    <dbReference type="NCBI Taxonomy" id="1641389"/>
    <lineage>
        <taxon>Bacteria</taxon>
        <taxon>Candidatus Dojkabacteria</taxon>
    </lineage>
</organism>
<dbReference type="Proteomes" id="UP000053904">
    <property type="component" value="Unassembled WGS sequence"/>
</dbReference>
<dbReference type="PANTHER" id="PTHR39662">
    <property type="entry name" value="DUF354 DOMAIN-CONTAINING PROTEIN-RELATED"/>
    <property type="match status" value="1"/>
</dbReference>
<protein>
    <recommendedName>
        <fullName evidence="3">DUF354 domain-containing protein</fullName>
    </recommendedName>
</protein>
<dbReference type="InterPro" id="IPR007152">
    <property type="entry name" value="DUF354"/>
</dbReference>
<accession>A0A101HIU7</accession>
<reference evidence="2" key="1">
    <citation type="journal article" date="2015" name="MBio">
        <title>Genome-Resolved Metagenomic Analysis Reveals Roles for Candidate Phyla and Other Microbial Community Members in Biogeochemical Transformations in Oil Reservoirs.</title>
        <authorList>
            <person name="Hu P."/>
            <person name="Tom L."/>
            <person name="Singh A."/>
            <person name="Thomas B.C."/>
            <person name="Baker B.J."/>
            <person name="Piceno Y.M."/>
            <person name="Andersen G.L."/>
            <person name="Banfield J.F."/>
        </authorList>
    </citation>
    <scope>NUCLEOTIDE SEQUENCE [LARGE SCALE GENOMIC DNA]</scope>
</reference>
<proteinExistence type="predicted"/>
<evidence type="ECO:0000313" key="2">
    <source>
        <dbReference type="Proteomes" id="UP000053904"/>
    </source>
</evidence>